<keyword evidence="2" id="KW-1185">Reference proteome</keyword>
<proteinExistence type="predicted"/>
<dbReference type="EMBL" id="AGNK02004319">
    <property type="status" value="NOT_ANNOTATED_CDS"/>
    <property type="molecule type" value="Genomic_DNA"/>
</dbReference>
<reference evidence="2" key="1">
    <citation type="journal article" date="2012" name="Nat. Biotechnol.">
        <title>Reference genome sequence of the model plant Setaria.</title>
        <authorList>
            <person name="Bennetzen J.L."/>
            <person name="Schmutz J."/>
            <person name="Wang H."/>
            <person name="Percifield R."/>
            <person name="Hawkins J."/>
            <person name="Pontaroli A.C."/>
            <person name="Estep M."/>
            <person name="Feng L."/>
            <person name="Vaughn J.N."/>
            <person name="Grimwood J."/>
            <person name="Jenkins J."/>
            <person name="Barry K."/>
            <person name="Lindquist E."/>
            <person name="Hellsten U."/>
            <person name="Deshpande S."/>
            <person name="Wang X."/>
            <person name="Wu X."/>
            <person name="Mitros T."/>
            <person name="Triplett J."/>
            <person name="Yang X."/>
            <person name="Ye C.Y."/>
            <person name="Mauro-Herrera M."/>
            <person name="Wang L."/>
            <person name="Li P."/>
            <person name="Sharma M."/>
            <person name="Sharma R."/>
            <person name="Ronald P.C."/>
            <person name="Panaud O."/>
            <person name="Kellogg E.A."/>
            <person name="Brutnell T.P."/>
            <person name="Doust A.N."/>
            <person name="Tuskan G.A."/>
            <person name="Rokhsar D."/>
            <person name="Devos K.M."/>
        </authorList>
    </citation>
    <scope>NUCLEOTIDE SEQUENCE [LARGE SCALE GENOMIC DNA]</scope>
    <source>
        <strain evidence="2">cv. Yugu1</strain>
    </source>
</reference>
<organism evidence="1 2">
    <name type="scientific">Setaria italica</name>
    <name type="common">Foxtail millet</name>
    <name type="synonym">Panicum italicum</name>
    <dbReference type="NCBI Taxonomy" id="4555"/>
    <lineage>
        <taxon>Eukaryota</taxon>
        <taxon>Viridiplantae</taxon>
        <taxon>Streptophyta</taxon>
        <taxon>Embryophyta</taxon>
        <taxon>Tracheophyta</taxon>
        <taxon>Spermatophyta</taxon>
        <taxon>Magnoliopsida</taxon>
        <taxon>Liliopsida</taxon>
        <taxon>Poales</taxon>
        <taxon>Poaceae</taxon>
        <taxon>PACMAD clade</taxon>
        <taxon>Panicoideae</taxon>
        <taxon>Panicodae</taxon>
        <taxon>Paniceae</taxon>
        <taxon>Cenchrinae</taxon>
        <taxon>Setaria</taxon>
    </lineage>
</organism>
<sequence>MSNKLTESSTQVSLKLVFLKIEDSFYFDLMNSILWKKLYKEPSKRNHVIYKYKGSILGDQ</sequence>
<name>K3YBJ1_SETIT</name>
<evidence type="ECO:0000313" key="2">
    <source>
        <dbReference type="Proteomes" id="UP000004995"/>
    </source>
</evidence>
<dbReference type="EnsemblPlants" id="KQK97063">
    <property type="protein sequence ID" value="KQK97063"/>
    <property type="gene ID" value="SETIT_011585mg"/>
</dbReference>
<reference evidence="1" key="2">
    <citation type="submission" date="2018-08" db="UniProtKB">
        <authorList>
            <consortium name="EnsemblPlants"/>
        </authorList>
    </citation>
    <scope>IDENTIFICATION</scope>
    <source>
        <strain evidence="1">Yugu1</strain>
    </source>
</reference>
<dbReference type="InParanoid" id="K3YBJ1"/>
<dbReference type="AlphaFoldDB" id="K3YBJ1"/>
<protein>
    <submittedName>
        <fullName evidence="1">Uncharacterized protein</fullName>
    </submittedName>
</protein>
<dbReference type="HOGENOM" id="CLU_2946084_0_0_1"/>
<dbReference type="Gramene" id="KQK97063">
    <property type="protein sequence ID" value="KQK97063"/>
    <property type="gene ID" value="SETIT_011585mg"/>
</dbReference>
<dbReference type="Proteomes" id="UP000004995">
    <property type="component" value="Unassembled WGS sequence"/>
</dbReference>
<evidence type="ECO:0000313" key="1">
    <source>
        <dbReference type="EnsemblPlants" id="KQK97063"/>
    </source>
</evidence>
<accession>K3YBJ1</accession>